<sequence length="1013" mass="113184">MDLAVKFEDFDSLEQFTVLDLDPYDMILGMPWLEKHEPRIDWRGKAIGVSRPAVTDRALVSHVPTSVRTWGARKGRQGTEASSGCLGVVNVYDDSKVHMRFHTRPREPPMSGLRHPKTWTGVVHNDSEPRARALPTPWVEGCYHILDGETDLPVKASVVHLEPLLEVAELLNLEEMTAESFLADLKAGEIAEMVLIKQETSQAELNSSSVLDEDVLEELSKQRQSRLGSEILKNPKYPVYLLVSEYADVVTKNPPSQLSPDRGVRHEIDLVPGTKYCVTRQWPLPREQCEVIDAFFATKAKASMVRESKSPHSTPTFCVRKPNGKCRLFHAFNKLNSATVPAQTPIQRKDVLLNNMADCVLYSALDLVDGYYQIRMRESDIPLTTARTPSGMPLGVARHAEGPFVHSRAEEGKTATEVPPHVMQANKLYANIDNLLYFRVKPSDPSGVVVPNNEDLKFDILAEAHDAPSSGHLGREKTFLSILPVPADCWKSMSLDFIFGLPADGHGNTGTVVFVCRLSKMVHLAPVPVTVTGEQTARLFVDGVFRYHGLSETIVSDRDPRFTAAFWTTLFLLLDTRLQMSTADHPQTDGQTKRLPVVVFALNNAVHASTGLTPFYLNGFRHPRVSDVRPVSLRKQVESFMDTKLIVISRVRDAMAASHDRQKEHSDKHGRGNLNVFNVGELVLLDTRNLPLDTVSSVGSNKLKHRFIGPFTFLIRHGASYTIDLPKSMTTHPAFYVGRLKRYLDPQGVADSQTHLGPAPQSEERPQTSTQKRASKARAGQQGRDQDRTPEGPPRQGRLRTWVQTLNMSNLAERTRRPGGPPAHAGQKCLAATDPGVLEVERERPGSRPGRQHHHQSQGLVQSQAREHVAGDGQPQGPATDPHVEHSDESGSPEAPGTRIRTRAPPTLLDRNGEVHYHVERVLQERRLRGKRQLLVKWKGYAHSENSCEPIERLQADCPKAVTIWEQKRRQLPLEAVRFWISELSLADQVDKPNSKIALVQDFGQQPIFSEFL</sequence>
<evidence type="ECO:0000256" key="3">
    <source>
        <dbReference type="ARBA" id="ARBA00022722"/>
    </source>
</evidence>
<dbReference type="InterPro" id="IPR023780">
    <property type="entry name" value="Chromo_domain"/>
</dbReference>
<dbReference type="InterPro" id="IPR043128">
    <property type="entry name" value="Rev_trsase/Diguanyl_cyclase"/>
</dbReference>
<dbReference type="InterPro" id="IPR001584">
    <property type="entry name" value="Integrase_cat-core"/>
</dbReference>
<dbReference type="CDD" id="cd00024">
    <property type="entry name" value="CD_CSD"/>
    <property type="match status" value="1"/>
</dbReference>
<feature type="domain" description="Integrase catalytic" evidence="7">
    <location>
        <begin position="482"/>
        <end position="595"/>
    </location>
</feature>
<organism evidence="8 9">
    <name type="scientific">Phytophthora nicotianae P10297</name>
    <dbReference type="NCBI Taxonomy" id="1317064"/>
    <lineage>
        <taxon>Eukaryota</taxon>
        <taxon>Sar</taxon>
        <taxon>Stramenopiles</taxon>
        <taxon>Oomycota</taxon>
        <taxon>Peronosporomycetes</taxon>
        <taxon>Peronosporales</taxon>
        <taxon>Peronosporaceae</taxon>
        <taxon>Phytophthora</taxon>
    </lineage>
</organism>
<dbReference type="Gene3D" id="3.10.10.10">
    <property type="entry name" value="HIV Type 1 Reverse Transcriptase, subunit A, domain 1"/>
    <property type="match status" value="1"/>
</dbReference>
<evidence type="ECO:0008006" key="10">
    <source>
        <dbReference type="Google" id="ProtNLM"/>
    </source>
</evidence>
<reference evidence="8 9" key="1">
    <citation type="submission" date="2013-11" db="EMBL/GenBank/DDBJ databases">
        <title>The Genome Sequence of Phytophthora parasitica P10297.</title>
        <authorList>
            <consortium name="The Broad Institute Genomics Platform"/>
            <person name="Russ C."/>
            <person name="Tyler B."/>
            <person name="Panabieres F."/>
            <person name="Shan W."/>
            <person name="Tripathy S."/>
            <person name="Grunwald N."/>
            <person name="Machado M."/>
            <person name="Johnson C.S."/>
            <person name="Walker B."/>
            <person name="Young S.K."/>
            <person name="Zeng Q."/>
            <person name="Gargeya S."/>
            <person name="Fitzgerald M."/>
            <person name="Haas B."/>
            <person name="Abouelleil A."/>
            <person name="Allen A.W."/>
            <person name="Alvarado L."/>
            <person name="Arachchi H.M."/>
            <person name="Berlin A.M."/>
            <person name="Chapman S.B."/>
            <person name="Gainer-Dewar J."/>
            <person name="Goldberg J."/>
            <person name="Griggs A."/>
            <person name="Gujja S."/>
            <person name="Hansen M."/>
            <person name="Howarth C."/>
            <person name="Imamovic A."/>
            <person name="Ireland A."/>
            <person name="Larimer J."/>
            <person name="McCowan C."/>
            <person name="Murphy C."/>
            <person name="Pearson M."/>
            <person name="Poon T.W."/>
            <person name="Priest M."/>
            <person name="Roberts A."/>
            <person name="Saif S."/>
            <person name="Shea T."/>
            <person name="Sisk P."/>
            <person name="Sykes S."/>
            <person name="Wortman J."/>
            <person name="Nusbaum C."/>
            <person name="Birren B."/>
        </authorList>
    </citation>
    <scope>NUCLEOTIDE SEQUENCE [LARGE SCALE GENOMIC DNA]</scope>
    <source>
        <strain evidence="8 9">P10297</strain>
    </source>
</reference>
<dbReference type="GO" id="GO:0016779">
    <property type="term" value="F:nucleotidyltransferase activity"/>
    <property type="evidence" value="ECO:0007669"/>
    <property type="project" value="UniProtKB-KW"/>
</dbReference>
<dbReference type="InterPro" id="IPR012337">
    <property type="entry name" value="RNaseH-like_sf"/>
</dbReference>
<evidence type="ECO:0000256" key="5">
    <source>
        <dbReference type="SAM" id="MobiDB-lite"/>
    </source>
</evidence>
<dbReference type="Gene3D" id="3.30.420.10">
    <property type="entry name" value="Ribonuclease H-like superfamily/Ribonuclease H"/>
    <property type="match status" value="1"/>
</dbReference>
<dbReference type="Gene3D" id="2.40.50.40">
    <property type="match status" value="1"/>
</dbReference>
<evidence type="ECO:0000259" key="7">
    <source>
        <dbReference type="PROSITE" id="PS50994"/>
    </source>
</evidence>
<dbReference type="AlphaFoldDB" id="W2YUA5"/>
<feature type="domain" description="Chromo" evidence="6">
    <location>
        <begin position="917"/>
        <end position="969"/>
    </location>
</feature>
<dbReference type="InterPro" id="IPR043502">
    <property type="entry name" value="DNA/RNA_pol_sf"/>
</dbReference>
<dbReference type="GO" id="GO:0003676">
    <property type="term" value="F:nucleic acid binding"/>
    <property type="evidence" value="ECO:0007669"/>
    <property type="project" value="InterPro"/>
</dbReference>
<evidence type="ECO:0000259" key="6">
    <source>
        <dbReference type="PROSITE" id="PS50013"/>
    </source>
</evidence>
<dbReference type="InterPro" id="IPR050951">
    <property type="entry name" value="Retrovirus_Pol_polyprotein"/>
</dbReference>
<evidence type="ECO:0000256" key="1">
    <source>
        <dbReference type="ARBA" id="ARBA00022679"/>
    </source>
</evidence>
<keyword evidence="2" id="KW-0548">Nucleotidyltransferase</keyword>
<evidence type="ECO:0000313" key="8">
    <source>
        <dbReference type="EMBL" id="ETP37524.1"/>
    </source>
</evidence>
<proteinExistence type="predicted"/>
<dbReference type="CDD" id="cd01647">
    <property type="entry name" value="RT_LTR"/>
    <property type="match status" value="1"/>
</dbReference>
<dbReference type="GO" id="GO:0015074">
    <property type="term" value="P:DNA integration"/>
    <property type="evidence" value="ECO:0007669"/>
    <property type="project" value="InterPro"/>
</dbReference>
<accession>W2YUA5</accession>
<dbReference type="OrthoDB" id="1938712at2759"/>
<dbReference type="PANTHER" id="PTHR37984">
    <property type="entry name" value="PROTEIN CBG26694"/>
    <property type="match status" value="1"/>
</dbReference>
<dbReference type="SMART" id="SM00298">
    <property type="entry name" value="CHROMO"/>
    <property type="match status" value="1"/>
</dbReference>
<dbReference type="SUPFAM" id="SSF54160">
    <property type="entry name" value="Chromo domain-like"/>
    <property type="match status" value="1"/>
</dbReference>
<dbReference type="InterPro" id="IPR021109">
    <property type="entry name" value="Peptidase_aspartic_dom_sf"/>
</dbReference>
<keyword evidence="4" id="KW-0255">Endonuclease</keyword>
<feature type="compositionally biased region" description="Polar residues" evidence="5">
    <location>
        <begin position="802"/>
        <end position="812"/>
    </location>
</feature>
<feature type="region of interest" description="Disordered" evidence="5">
    <location>
        <begin position="749"/>
        <end position="908"/>
    </location>
</feature>
<dbReference type="PANTHER" id="PTHR37984:SF5">
    <property type="entry name" value="PROTEIN NYNRIN-LIKE"/>
    <property type="match status" value="1"/>
</dbReference>
<evidence type="ECO:0000313" key="9">
    <source>
        <dbReference type="Proteomes" id="UP000018948"/>
    </source>
</evidence>
<dbReference type="EMBL" id="ANIY01003055">
    <property type="protein sequence ID" value="ETP37524.1"/>
    <property type="molecule type" value="Genomic_DNA"/>
</dbReference>
<evidence type="ECO:0000256" key="2">
    <source>
        <dbReference type="ARBA" id="ARBA00022695"/>
    </source>
</evidence>
<comment type="caution">
    <text evidence="8">The sequence shown here is derived from an EMBL/GenBank/DDBJ whole genome shotgun (WGS) entry which is preliminary data.</text>
</comment>
<dbReference type="InterPro" id="IPR036397">
    <property type="entry name" value="RNaseH_sf"/>
</dbReference>
<dbReference type="Pfam" id="PF24626">
    <property type="entry name" value="SH3_Tf2-1"/>
    <property type="match status" value="1"/>
</dbReference>
<dbReference type="GO" id="GO:0004519">
    <property type="term" value="F:endonuclease activity"/>
    <property type="evidence" value="ECO:0007669"/>
    <property type="project" value="UniProtKB-KW"/>
</dbReference>
<keyword evidence="1" id="KW-0808">Transferase</keyword>
<keyword evidence="3" id="KW-0540">Nuclease</keyword>
<dbReference type="Gene3D" id="2.40.70.10">
    <property type="entry name" value="Acid Proteases"/>
    <property type="match status" value="1"/>
</dbReference>
<evidence type="ECO:0000256" key="4">
    <source>
        <dbReference type="ARBA" id="ARBA00022759"/>
    </source>
</evidence>
<dbReference type="PROSITE" id="PS50994">
    <property type="entry name" value="INTEGRASE"/>
    <property type="match status" value="1"/>
</dbReference>
<keyword evidence="4" id="KW-0378">Hydrolase</keyword>
<dbReference type="SUPFAM" id="SSF53098">
    <property type="entry name" value="Ribonuclease H-like"/>
    <property type="match status" value="1"/>
</dbReference>
<dbReference type="PROSITE" id="PS50013">
    <property type="entry name" value="CHROMO_2"/>
    <property type="match status" value="1"/>
</dbReference>
<dbReference type="Gene3D" id="3.30.70.270">
    <property type="match status" value="1"/>
</dbReference>
<dbReference type="InterPro" id="IPR016197">
    <property type="entry name" value="Chromo-like_dom_sf"/>
</dbReference>
<dbReference type="Proteomes" id="UP000018948">
    <property type="component" value="Unassembled WGS sequence"/>
</dbReference>
<gene>
    <name evidence="8" type="ORF">F442_14668</name>
</gene>
<dbReference type="Pfam" id="PF00385">
    <property type="entry name" value="Chromo"/>
    <property type="match status" value="1"/>
</dbReference>
<dbReference type="SUPFAM" id="SSF56672">
    <property type="entry name" value="DNA/RNA polymerases"/>
    <property type="match status" value="1"/>
</dbReference>
<name>W2YUA5_PHYNI</name>
<dbReference type="InterPro" id="IPR000953">
    <property type="entry name" value="Chromo/chromo_shadow_dom"/>
</dbReference>
<protein>
    <recommendedName>
        <fullName evidence="10">Chromo domain-containing protein</fullName>
    </recommendedName>
</protein>
<dbReference type="InterPro" id="IPR056924">
    <property type="entry name" value="SH3_Tf2-1"/>
</dbReference>